<evidence type="ECO:0000259" key="14">
    <source>
        <dbReference type="PROSITE" id="PS50305"/>
    </source>
</evidence>
<reference evidence="15 16" key="1">
    <citation type="journal article" date="2011" name="Proc. Natl. Acad. Sci. U.S.A.">
        <title>Evolutionary erosion of yeast sex chromosomes by mating-type switching accidents.</title>
        <authorList>
            <person name="Gordon J.L."/>
            <person name="Armisen D."/>
            <person name="Proux-Wera E."/>
            <person name="Oheigeartaigh S.S."/>
            <person name="Byrne K.P."/>
            <person name="Wolfe K.H."/>
        </authorList>
    </citation>
    <scope>NUCLEOTIDE SEQUENCE [LARGE SCALE GENOMIC DNA]</scope>
    <source>
        <strain evidence="16">ATCC 24235 / CBS 4417 / NBRC 1672 / NRRL Y-8282 / UCD 70-5</strain>
    </source>
</reference>
<dbReference type="Gene3D" id="1.20.120.1710">
    <property type="match status" value="1"/>
</dbReference>
<evidence type="ECO:0000256" key="9">
    <source>
        <dbReference type="ARBA" id="ARBA00023027"/>
    </source>
</evidence>
<dbReference type="InterPro" id="IPR026590">
    <property type="entry name" value="Ssirtuin_cat_dom"/>
</dbReference>
<feature type="compositionally biased region" description="Polar residues" evidence="13">
    <location>
        <begin position="1"/>
        <end position="16"/>
    </location>
</feature>
<keyword evidence="10" id="KW-0804">Transcription</keyword>
<feature type="region of interest" description="Disordered" evidence="13">
    <location>
        <begin position="109"/>
        <end position="139"/>
    </location>
</feature>
<dbReference type="InterPro" id="IPR007654">
    <property type="entry name" value="NAD-dep_histone_deAcase_SIR2_N"/>
</dbReference>
<dbReference type="OMA" id="SNCENNG"/>
<dbReference type="InterPro" id="IPR026591">
    <property type="entry name" value="Sirtuin_cat_small_dom_sf"/>
</dbReference>
<dbReference type="Gene3D" id="3.30.1600.10">
    <property type="entry name" value="SIR2/SIRT2 'Small Domain"/>
    <property type="match status" value="1"/>
</dbReference>
<keyword evidence="9" id="KW-0520">NAD</keyword>
<dbReference type="GO" id="GO:0046970">
    <property type="term" value="F:histone H4K16 deacetylase activity, NAD-dependent"/>
    <property type="evidence" value="ECO:0007669"/>
    <property type="project" value="TreeGrafter"/>
</dbReference>
<evidence type="ECO:0000256" key="10">
    <source>
        <dbReference type="ARBA" id="ARBA00023163"/>
    </source>
</evidence>
<keyword evidence="5" id="KW-0808">Transferase</keyword>
<feature type="binding site" evidence="12">
    <location>
        <position position="467"/>
    </location>
    <ligand>
        <name>Zn(2+)</name>
        <dbReference type="ChEBI" id="CHEBI:29105"/>
    </ligand>
</feature>
<comment type="cofactor">
    <cofactor evidence="1">
        <name>Zn(2+)</name>
        <dbReference type="ChEBI" id="CHEBI:29105"/>
    </cofactor>
</comment>
<dbReference type="InterPro" id="IPR003000">
    <property type="entry name" value="Sirtuin"/>
</dbReference>
<keyword evidence="4" id="KW-0678">Repressor</keyword>
<keyword evidence="7 12" id="KW-0862">Zinc</keyword>
<feature type="binding site" evidence="12">
    <location>
        <position position="488"/>
    </location>
    <ligand>
        <name>Zn(2+)</name>
        <dbReference type="ChEBI" id="CHEBI:29105"/>
    </ligand>
</feature>
<dbReference type="eggNOG" id="KOG2684">
    <property type="taxonomic scope" value="Eukaryota"/>
</dbReference>
<dbReference type="PANTHER" id="PTHR11085:SF9">
    <property type="entry name" value="NAD-DEPENDENT PROTEIN DEACETYLASE SIRTUIN-1"/>
    <property type="match status" value="1"/>
</dbReference>
<keyword evidence="6 12" id="KW-0479">Metal-binding</keyword>
<dbReference type="PANTHER" id="PTHR11085">
    <property type="entry name" value="NAD-DEPENDENT PROTEIN DEACYLASE SIRTUIN-5, MITOCHONDRIAL-RELATED"/>
    <property type="match status" value="1"/>
</dbReference>
<feature type="domain" description="Deacetylase sirtuin-type" evidence="14">
    <location>
        <begin position="329"/>
        <end position="683"/>
    </location>
</feature>
<dbReference type="STRING" id="1071381.G8BMP5"/>
<evidence type="ECO:0000256" key="1">
    <source>
        <dbReference type="ARBA" id="ARBA00001947"/>
    </source>
</evidence>
<accession>G8BMP5</accession>
<evidence type="ECO:0000313" key="15">
    <source>
        <dbReference type="EMBL" id="CCE61173.1"/>
    </source>
</evidence>
<feature type="active site" description="Proton acceptor" evidence="12">
    <location>
        <position position="456"/>
    </location>
</feature>
<protein>
    <recommendedName>
        <fullName evidence="14">Deacetylase sirtuin-type domain-containing protein</fullName>
    </recommendedName>
</protein>
<keyword evidence="8" id="KW-0805">Transcription regulation</keyword>
<dbReference type="Proteomes" id="UP000005666">
    <property type="component" value="Chromosome 1"/>
</dbReference>
<feature type="region of interest" description="Disordered" evidence="13">
    <location>
        <begin position="1"/>
        <end position="46"/>
    </location>
</feature>
<evidence type="ECO:0000313" key="16">
    <source>
        <dbReference type="Proteomes" id="UP000005666"/>
    </source>
</evidence>
<evidence type="ECO:0000256" key="6">
    <source>
        <dbReference type="ARBA" id="ARBA00022723"/>
    </source>
</evidence>
<evidence type="ECO:0000256" key="11">
    <source>
        <dbReference type="ARBA" id="ARBA00023242"/>
    </source>
</evidence>
<evidence type="ECO:0000256" key="4">
    <source>
        <dbReference type="ARBA" id="ARBA00022491"/>
    </source>
</evidence>
<dbReference type="EMBL" id="HE612856">
    <property type="protein sequence ID" value="CCE61173.1"/>
    <property type="molecule type" value="Genomic_DNA"/>
</dbReference>
<evidence type="ECO:0000256" key="5">
    <source>
        <dbReference type="ARBA" id="ARBA00022679"/>
    </source>
</evidence>
<dbReference type="GeneID" id="11532759"/>
<gene>
    <name evidence="15" type="primary">TPHA0A00880</name>
    <name evidence="15" type="ordered locus">TPHA_0A00880</name>
</gene>
<feature type="compositionally biased region" description="Acidic residues" evidence="13">
    <location>
        <begin position="562"/>
        <end position="571"/>
    </location>
</feature>
<dbReference type="GO" id="GO:0070403">
    <property type="term" value="F:NAD+ binding"/>
    <property type="evidence" value="ECO:0007669"/>
    <property type="project" value="InterPro"/>
</dbReference>
<proteinExistence type="inferred from homology"/>
<dbReference type="Gene3D" id="3.40.50.1220">
    <property type="entry name" value="TPP-binding domain"/>
    <property type="match status" value="1"/>
</dbReference>
<evidence type="ECO:0000256" key="13">
    <source>
        <dbReference type="SAM" id="MobiDB-lite"/>
    </source>
</evidence>
<dbReference type="Pfam" id="PF02146">
    <property type="entry name" value="SIR2"/>
    <property type="match status" value="1"/>
</dbReference>
<name>G8BMP5_TETPH</name>
<keyword evidence="16" id="KW-1185">Reference proteome</keyword>
<feature type="binding site" evidence="12">
    <location>
        <position position="491"/>
    </location>
    <ligand>
        <name>Zn(2+)</name>
        <dbReference type="ChEBI" id="CHEBI:29105"/>
    </ligand>
</feature>
<dbReference type="RefSeq" id="XP_003683607.1">
    <property type="nucleotide sequence ID" value="XM_003683559.1"/>
</dbReference>
<evidence type="ECO:0000256" key="3">
    <source>
        <dbReference type="ARBA" id="ARBA00006924"/>
    </source>
</evidence>
<feature type="compositionally biased region" description="Low complexity" evidence="13">
    <location>
        <begin position="530"/>
        <end position="550"/>
    </location>
</feature>
<dbReference type="SUPFAM" id="SSF52467">
    <property type="entry name" value="DHS-like NAD/FAD-binding domain"/>
    <property type="match status" value="1"/>
</dbReference>
<dbReference type="InterPro" id="IPR050134">
    <property type="entry name" value="NAD-dep_sirtuin_deacylases"/>
</dbReference>
<dbReference type="GO" id="GO:0046872">
    <property type="term" value="F:metal ion binding"/>
    <property type="evidence" value="ECO:0007669"/>
    <property type="project" value="UniProtKB-KW"/>
</dbReference>
<dbReference type="PROSITE" id="PS50305">
    <property type="entry name" value="SIRTUIN"/>
    <property type="match status" value="1"/>
</dbReference>
<dbReference type="OrthoDB" id="420264at2759"/>
<evidence type="ECO:0000256" key="8">
    <source>
        <dbReference type="ARBA" id="ARBA00023015"/>
    </source>
</evidence>
<sequence length="716" mass="81169">MVKPNAINNNGVNSQDTQEKSHPSSSSSYNNEQLVSLDDENIPPLNSNLTQIFNKYPKETEKFDGTSKFGRGSLADLNDDKPKLTLLEKITNESKRFIECELNKKVAYRRRSDDSGSSLSDSDSDSDIEPSEVQKIVDNSSSKGTIEIMSYGASTRGTSNCENNGDDDVNMRDVGSESMMLDSDIFETTVDRDFIMKDKDTSLRTISIGKVDGYEKFIFPTYNKEESLYAKFYLKQNGLYSFLNLYLPEHVTSLHIYGLIKLMGYEIRDLDLLSRIYDCTDVQSLQLTAEDQDDVIYNNFDDPLDQKQIMRIFKDFQMVVTRVLHSDFRIPTYLTTSSLVDILERSKNIIVLTGAGISTSLGIPDFRSSQGFYSQIKNLGLDDPQDVFNLNIFRQNPSVFYNIANMVLPPENIYSPLHSFLKLLQDKNKLLRNYTQNIDNLESYAGLEADKMIQCHGSFASASCFTCGYSMPGNKIFPNIRNREIPLCPKCINRRNYLISKQSNPNTKHNHKGSRKSSSSTTDAMRTESDNTTNSRSSISSFDSSNSDTSKLQNLNPHDDDDKTEDEDDASNSDSSDKYDTDDELPIDKSYGVMKPDITFFGEALPERFHEQISKDIKQCDLLITIGTSLKVAPVSEIVNMLSKHVPQILINKDPVNHANFDLSLLGYCDDVVAYISKLLKWDIPHKNWKELKNKNYEAIPTERGVYKIELNDKIK</sequence>
<organism evidence="15 16">
    <name type="scientific">Tetrapisispora phaffii (strain ATCC 24235 / CBS 4417 / NBRC 1672 / NRRL Y-8282 / UCD 70-5)</name>
    <name type="common">Yeast</name>
    <name type="synonym">Fabospora phaffii</name>
    <dbReference type="NCBI Taxonomy" id="1071381"/>
    <lineage>
        <taxon>Eukaryota</taxon>
        <taxon>Fungi</taxon>
        <taxon>Dikarya</taxon>
        <taxon>Ascomycota</taxon>
        <taxon>Saccharomycotina</taxon>
        <taxon>Saccharomycetes</taxon>
        <taxon>Saccharomycetales</taxon>
        <taxon>Saccharomycetaceae</taxon>
        <taxon>Tetrapisispora</taxon>
    </lineage>
</organism>
<comment type="similarity">
    <text evidence="3">Belongs to the sirtuin family. Class I subfamily.</text>
</comment>
<evidence type="ECO:0000256" key="7">
    <source>
        <dbReference type="ARBA" id="ARBA00022833"/>
    </source>
</evidence>
<dbReference type="KEGG" id="tpf:TPHA_0A00880"/>
<dbReference type="HOGENOM" id="CLU_023643_5_0_1"/>
<evidence type="ECO:0000256" key="12">
    <source>
        <dbReference type="PROSITE-ProRule" id="PRU00236"/>
    </source>
</evidence>
<feature type="region of interest" description="Disordered" evidence="13">
    <location>
        <begin position="500"/>
        <end position="590"/>
    </location>
</feature>
<feature type="binding site" evidence="12">
    <location>
        <position position="464"/>
    </location>
    <ligand>
        <name>Zn(2+)</name>
        <dbReference type="ChEBI" id="CHEBI:29105"/>
    </ligand>
</feature>
<comment type="subcellular location">
    <subcellularLocation>
        <location evidence="2">Nucleus</location>
    </subcellularLocation>
</comment>
<keyword evidence="11" id="KW-0539">Nucleus</keyword>
<dbReference type="InterPro" id="IPR029035">
    <property type="entry name" value="DHS-like_NAD/FAD-binding_dom"/>
</dbReference>
<dbReference type="AlphaFoldDB" id="G8BMP5"/>
<dbReference type="Pfam" id="PF04574">
    <property type="entry name" value="DUF592"/>
    <property type="match status" value="1"/>
</dbReference>
<evidence type="ECO:0000256" key="2">
    <source>
        <dbReference type="ARBA" id="ARBA00004123"/>
    </source>
</evidence>
<dbReference type="GO" id="GO:0005634">
    <property type="term" value="C:nucleus"/>
    <property type="evidence" value="ECO:0007669"/>
    <property type="project" value="UniProtKB-SubCell"/>
</dbReference>